<reference evidence="2 3" key="1">
    <citation type="submission" date="2024-02" db="EMBL/GenBank/DDBJ databases">
        <title>Chromosome-level genome assembly of the Eurasian Minnow (Phoxinus phoxinus).</title>
        <authorList>
            <person name="Oriowo T.O."/>
            <person name="Martin S."/>
            <person name="Stange M."/>
            <person name="Chrysostomakis Y."/>
            <person name="Brown T."/>
            <person name="Winkler S."/>
            <person name="Kukowka S."/>
            <person name="Myers E.W."/>
            <person name="Bohne A."/>
        </authorList>
    </citation>
    <scope>NUCLEOTIDE SEQUENCE [LARGE SCALE GENOMIC DNA]</scope>
    <source>
        <strain evidence="2">ZFMK-TIS-60720</strain>
        <tissue evidence="2">Whole Organism</tissue>
    </source>
</reference>
<dbReference type="FunFam" id="2.170.150.20:FF:000007">
    <property type="entry name" value="Protein cereblon"/>
    <property type="match status" value="1"/>
</dbReference>
<accession>A0AAN9CR40</accession>
<name>A0AAN9CR40_9TELE</name>
<protein>
    <recommendedName>
        <fullName evidence="1">CULT domain-containing protein</fullName>
    </recommendedName>
</protein>
<sequence length="181" mass="20493">MFLLVKFPAARCVVVDDVVVVVSLLLCVWARFGLGCSGLMLCRSCGHEVAEDTDLRFEPSRLALSHRNDTVIAGKVVPVQLFENPQGFQFEVVTFKRADVLKHWPADSHFSWFPGHSWTVASCPRCKTHLGWAFQPGDWPRTVTREEFEASDRTFVALIVDRLLQEHFASTLLMTPKAFRS</sequence>
<evidence type="ECO:0000259" key="1">
    <source>
        <dbReference type="PROSITE" id="PS51788"/>
    </source>
</evidence>
<dbReference type="Gene3D" id="2.170.150.20">
    <property type="entry name" value="Peptide methionine sulfoxide reductase"/>
    <property type="match status" value="1"/>
</dbReference>
<organism evidence="2 3">
    <name type="scientific">Phoxinus phoxinus</name>
    <name type="common">Eurasian minnow</name>
    <dbReference type="NCBI Taxonomy" id="58324"/>
    <lineage>
        <taxon>Eukaryota</taxon>
        <taxon>Metazoa</taxon>
        <taxon>Chordata</taxon>
        <taxon>Craniata</taxon>
        <taxon>Vertebrata</taxon>
        <taxon>Euteleostomi</taxon>
        <taxon>Actinopterygii</taxon>
        <taxon>Neopterygii</taxon>
        <taxon>Teleostei</taxon>
        <taxon>Ostariophysi</taxon>
        <taxon>Cypriniformes</taxon>
        <taxon>Leuciscidae</taxon>
        <taxon>Phoxininae</taxon>
        <taxon>Phoxinus</taxon>
    </lineage>
</organism>
<dbReference type="EMBL" id="JAYKXH010000014">
    <property type="protein sequence ID" value="KAK7145487.1"/>
    <property type="molecule type" value="Genomic_DNA"/>
</dbReference>
<dbReference type="InterPro" id="IPR034750">
    <property type="entry name" value="CULT"/>
</dbReference>
<dbReference type="Proteomes" id="UP001364617">
    <property type="component" value="Unassembled WGS sequence"/>
</dbReference>
<gene>
    <name evidence="2" type="ORF">R3I93_013271</name>
</gene>
<proteinExistence type="predicted"/>
<evidence type="ECO:0000313" key="3">
    <source>
        <dbReference type="Proteomes" id="UP001364617"/>
    </source>
</evidence>
<dbReference type="AlphaFoldDB" id="A0AAN9CR40"/>
<feature type="domain" description="CULT" evidence="1">
    <location>
        <begin position="37"/>
        <end position="167"/>
    </location>
</feature>
<dbReference type="PROSITE" id="PS51788">
    <property type="entry name" value="CULT"/>
    <property type="match status" value="1"/>
</dbReference>
<comment type="caution">
    <text evidence="2">The sequence shown here is derived from an EMBL/GenBank/DDBJ whole genome shotgun (WGS) entry which is preliminary data.</text>
</comment>
<keyword evidence="3" id="KW-1185">Reference proteome</keyword>
<dbReference type="CDD" id="cd15777">
    <property type="entry name" value="CRBN_C_like"/>
    <property type="match status" value="1"/>
</dbReference>
<evidence type="ECO:0000313" key="2">
    <source>
        <dbReference type="EMBL" id="KAK7145487.1"/>
    </source>
</evidence>